<evidence type="ECO:0000313" key="6">
    <source>
        <dbReference type="EMBL" id="CCK72179.1"/>
    </source>
</evidence>
<name>J7S9L6_HUIN7</name>
<dbReference type="eggNOG" id="KOG1505">
    <property type="taxonomic scope" value="Eukaryota"/>
</dbReference>
<proteinExistence type="inferred from homology"/>
<keyword evidence="7" id="KW-1185">Reference proteome</keyword>
<dbReference type="OMA" id="SITKYHE"/>
<sequence length="404" mass="46282">MTFVASLVYNVRKVVIPLVSMIVFIENILLLMVIQVPTVYCLPTNSALAQSLLDFTKKLFVITLTSILSVVAPAHVRITTDNDSIPAGTIYMDIAKGRVSSQLRPDSVTICNHQIYTDWIYLWWLAYTSNLGGRVHIMLKKSLRRIPILGFGMKNFKFLFMNRKWADDRVNVVNNLRELDANARGLGPLHGGKPMTTTENGTKVWNQSTQPSYTEELRGDRFWPYNFILFPEGTNLTQNTRNKTEIYAKKVNKTPFRHVLMPHVTGLKFTLETLEPSLDILYDVTVAYSGVKPSGYAADSYGLKNIFLEGQYPKLVDIYVRAFDIKSIPIKDDEQFEKWVEKVWAEKDELMNNYYETGGFALDPAKTSSLTSVFNVCRYEFVMISVLPFITLLWMLKSFFYSLF</sequence>
<evidence type="ECO:0000256" key="1">
    <source>
        <dbReference type="ARBA" id="ARBA00008655"/>
    </source>
</evidence>
<evidence type="ECO:0000256" key="4">
    <source>
        <dbReference type="SAM" id="Phobius"/>
    </source>
</evidence>
<dbReference type="GO" id="GO:0005783">
    <property type="term" value="C:endoplasmic reticulum"/>
    <property type="evidence" value="ECO:0007669"/>
    <property type="project" value="TreeGrafter"/>
</dbReference>
<dbReference type="SUPFAM" id="SSF69593">
    <property type="entry name" value="Glycerol-3-phosphate (1)-acyltransferase"/>
    <property type="match status" value="1"/>
</dbReference>
<organism evidence="6 7">
    <name type="scientific">Huiozyma naganishii (strain ATCC MYA-139 / BCRC 22969 / CBS 8797 / KCTC 17520 / NBRC 10181 / NCYC 3082 / Yp74L-3)</name>
    <name type="common">Yeast</name>
    <name type="synonym">Kazachstania naganishii</name>
    <dbReference type="NCBI Taxonomy" id="1071383"/>
    <lineage>
        <taxon>Eukaryota</taxon>
        <taxon>Fungi</taxon>
        <taxon>Dikarya</taxon>
        <taxon>Ascomycota</taxon>
        <taxon>Saccharomycotina</taxon>
        <taxon>Saccharomycetes</taxon>
        <taxon>Saccharomycetales</taxon>
        <taxon>Saccharomycetaceae</taxon>
        <taxon>Huiozyma</taxon>
    </lineage>
</organism>
<dbReference type="Pfam" id="PF01553">
    <property type="entry name" value="Acyltransferase"/>
    <property type="match status" value="1"/>
</dbReference>
<accession>J7S9L6</accession>
<dbReference type="InterPro" id="IPR032098">
    <property type="entry name" value="Acyltransf_C"/>
</dbReference>
<dbReference type="InterPro" id="IPR002123">
    <property type="entry name" value="Plipid/glycerol_acylTrfase"/>
</dbReference>
<keyword evidence="4" id="KW-0472">Membrane</keyword>
<dbReference type="SMART" id="SM00563">
    <property type="entry name" value="PlsC"/>
    <property type="match status" value="1"/>
</dbReference>
<evidence type="ECO:0000259" key="5">
    <source>
        <dbReference type="SMART" id="SM00563"/>
    </source>
</evidence>
<keyword evidence="4" id="KW-0812">Transmembrane</keyword>
<protein>
    <recommendedName>
        <fullName evidence="5">Phospholipid/glycerol acyltransferase domain-containing protein</fullName>
    </recommendedName>
</protein>
<comment type="similarity">
    <text evidence="1">Belongs to the 1-acyl-sn-glycerol-3-phosphate acyltransferase family.</text>
</comment>
<dbReference type="KEGG" id="kng:KNAG_0J00970"/>
<dbReference type="AlphaFoldDB" id="J7S9L6"/>
<dbReference type="GO" id="GO:0036149">
    <property type="term" value="P:phosphatidylinositol acyl-chain remodeling"/>
    <property type="evidence" value="ECO:0007669"/>
    <property type="project" value="EnsemblFungi"/>
</dbReference>
<keyword evidence="2" id="KW-0808">Transferase</keyword>
<dbReference type="OrthoDB" id="189226at2759"/>
<dbReference type="GeneID" id="34527934"/>
<reference evidence="7" key="2">
    <citation type="submission" date="2012-08" db="EMBL/GenBank/DDBJ databases">
        <title>Genome sequence of Kazachstania naganishii.</title>
        <authorList>
            <person name="Gordon J.L."/>
            <person name="Armisen D."/>
            <person name="Proux-Wera E."/>
            <person name="OhEigeartaigh S.S."/>
            <person name="Byrne K.P."/>
            <person name="Wolfe K.H."/>
        </authorList>
    </citation>
    <scope>NUCLEOTIDE SEQUENCE [LARGE SCALE GENOMIC DNA]</scope>
    <source>
        <strain evidence="7">ATCC MYA-139 / BCRC 22969 / CBS 8797 / CCRC 22969 / KCTC 17520 / NBRC 10181 / NCYC 3082</strain>
    </source>
</reference>
<feature type="domain" description="Phospholipid/glycerol acyltransferase" evidence="5">
    <location>
        <begin position="107"/>
        <end position="268"/>
    </location>
</feature>
<dbReference type="STRING" id="1071383.J7S9L6"/>
<feature type="transmembrane region" description="Helical" evidence="4">
    <location>
        <begin position="14"/>
        <end position="34"/>
    </location>
</feature>
<dbReference type="PANTHER" id="PTHR10983">
    <property type="entry name" value="1-ACYLGLYCEROL-3-PHOSPHATE ACYLTRANSFERASE-RELATED"/>
    <property type="match status" value="1"/>
</dbReference>
<evidence type="ECO:0000256" key="2">
    <source>
        <dbReference type="ARBA" id="ARBA00022679"/>
    </source>
</evidence>
<dbReference type="EMBL" id="HE978323">
    <property type="protein sequence ID" value="CCK72179.1"/>
    <property type="molecule type" value="Genomic_DNA"/>
</dbReference>
<dbReference type="CDD" id="cd07990">
    <property type="entry name" value="LPLAT_LCLAT1-like"/>
    <property type="match status" value="1"/>
</dbReference>
<dbReference type="HOGENOM" id="CLU_041844_3_2_1"/>
<evidence type="ECO:0000256" key="3">
    <source>
        <dbReference type="ARBA" id="ARBA00023315"/>
    </source>
</evidence>
<dbReference type="Proteomes" id="UP000006310">
    <property type="component" value="Chromosome 10"/>
</dbReference>
<evidence type="ECO:0000313" key="7">
    <source>
        <dbReference type="Proteomes" id="UP000006310"/>
    </source>
</evidence>
<dbReference type="Pfam" id="PF16076">
    <property type="entry name" value="Acyltransf_C"/>
    <property type="match status" value="1"/>
</dbReference>
<dbReference type="RefSeq" id="XP_022466424.1">
    <property type="nucleotide sequence ID" value="XM_022610093.1"/>
</dbReference>
<reference evidence="6 7" key="1">
    <citation type="journal article" date="2011" name="Proc. Natl. Acad. Sci. U.S.A.">
        <title>Evolutionary erosion of yeast sex chromosomes by mating-type switching accidents.</title>
        <authorList>
            <person name="Gordon J.L."/>
            <person name="Armisen D."/>
            <person name="Proux-Wera E."/>
            <person name="Oheigeartaigh S.S."/>
            <person name="Byrne K.P."/>
            <person name="Wolfe K.H."/>
        </authorList>
    </citation>
    <scope>NUCLEOTIDE SEQUENCE [LARGE SCALE GENOMIC DNA]</scope>
    <source>
        <strain evidence="7">ATCC MYA-139 / BCRC 22969 / CBS 8797 / CCRC 22969 / KCTC 17520 / NBRC 10181 / NCYC 3082</strain>
    </source>
</reference>
<feature type="transmembrane region" description="Helical" evidence="4">
    <location>
        <begin position="381"/>
        <end position="403"/>
    </location>
</feature>
<keyword evidence="4" id="KW-1133">Transmembrane helix</keyword>
<dbReference type="GO" id="GO:0016746">
    <property type="term" value="F:acyltransferase activity"/>
    <property type="evidence" value="ECO:0007669"/>
    <property type="project" value="UniProtKB-KW"/>
</dbReference>
<keyword evidence="3" id="KW-0012">Acyltransferase</keyword>
<dbReference type="PANTHER" id="PTHR10983:SF16">
    <property type="entry name" value="LYSOCARDIOLIPIN ACYLTRANSFERASE 1"/>
    <property type="match status" value="1"/>
</dbReference>
<gene>
    <name evidence="6" type="primary">KNAG0J00970</name>
    <name evidence="6" type="ordered locus">KNAG_0J00970</name>
</gene>